<dbReference type="Proteomes" id="UP001227268">
    <property type="component" value="Unassembled WGS sequence"/>
</dbReference>
<comment type="caution">
    <text evidence="1">The sequence shown here is derived from an EMBL/GenBank/DDBJ whole genome shotgun (WGS) entry which is preliminary data.</text>
</comment>
<proteinExistence type="predicted"/>
<evidence type="ECO:0000313" key="1">
    <source>
        <dbReference type="EMBL" id="KAJ9103181.1"/>
    </source>
</evidence>
<organism evidence="1 2">
    <name type="scientific">Naganishia friedmannii</name>
    <dbReference type="NCBI Taxonomy" id="89922"/>
    <lineage>
        <taxon>Eukaryota</taxon>
        <taxon>Fungi</taxon>
        <taxon>Dikarya</taxon>
        <taxon>Basidiomycota</taxon>
        <taxon>Agaricomycotina</taxon>
        <taxon>Tremellomycetes</taxon>
        <taxon>Filobasidiales</taxon>
        <taxon>Filobasidiaceae</taxon>
        <taxon>Naganishia</taxon>
    </lineage>
</organism>
<name>A0ACC2VX44_9TREE</name>
<keyword evidence="2" id="KW-1185">Reference proteome</keyword>
<accession>A0ACC2VX44</accession>
<dbReference type="EMBL" id="JASBWT010000007">
    <property type="protein sequence ID" value="KAJ9103181.1"/>
    <property type="molecule type" value="Genomic_DNA"/>
</dbReference>
<sequence length="560" mass="61767">MSEKTEIYHSEKAGIEHIDYSDEKNLAITGSEQELGHFIADAQAAADLQKTQSTREAFAMWKPAIIWSIIFSSAIIMEGYDTILLGQFWAQPAFAQKYGAFDPKSGTYQVAARWQTGLSCAVQVGNILGLQITGPVSERLGYRPTMLIALVCLTGFLFIQFFAANIQMLLAGYLLLGFPWGTFQTMSVSYAADVMPVHLRQYLTTYVNLCWVIGQIIASGVLRGLVGNDTQWAYRIPFAIQWIWPIPIIIGIAFAPESPWWLVKKGRIEEAERSLTRLSTRASGFTEEDARKQVAMMQHTNEMEKASMAGVSFVDCFRGVNRRRTEIAALVWLNQQTSGSALMGQATYFFQQAGLSNSAASTMNLCMFAVGFIGTVGSWFIMKPFGRRTLFLYGQAVCTSIMLLVGILGTATKKGGSGGWAIGGLLITYTFLYDLTIGPVCYSLVGEIPSTRLRAKTVILSRNLYNLGGLVIGILNPYMLNPTEWNLGAKSGYVWFVTGLVSVVWIFFRLPEPKGRTYGELDILFEQKVAARKFASTHVDEFDAHERDAAAAATGGGVVH</sequence>
<reference evidence="1" key="1">
    <citation type="submission" date="2023-04" db="EMBL/GenBank/DDBJ databases">
        <title>Draft Genome sequencing of Naganishia species isolated from polar environments using Oxford Nanopore Technology.</title>
        <authorList>
            <person name="Leo P."/>
            <person name="Venkateswaran K."/>
        </authorList>
    </citation>
    <scope>NUCLEOTIDE SEQUENCE</scope>
    <source>
        <strain evidence="1">MNA-CCFEE 5423</strain>
    </source>
</reference>
<evidence type="ECO:0000313" key="2">
    <source>
        <dbReference type="Proteomes" id="UP001227268"/>
    </source>
</evidence>
<gene>
    <name evidence="1" type="ORF">QFC21_002603</name>
</gene>
<protein>
    <submittedName>
        <fullName evidence="1">Uncharacterized protein</fullName>
    </submittedName>
</protein>